<evidence type="ECO:0000313" key="4">
    <source>
        <dbReference type="EnsemblMetazoa" id="G33315.3:cds"/>
    </source>
</evidence>
<dbReference type="InterPro" id="IPR013783">
    <property type="entry name" value="Ig-like_fold"/>
</dbReference>
<dbReference type="Gene3D" id="3.40.50.300">
    <property type="entry name" value="P-loop containing nucleotide triphosphate hydrolases"/>
    <property type="match status" value="1"/>
</dbReference>
<dbReference type="Pfam" id="PF00041">
    <property type="entry name" value="fn3"/>
    <property type="match status" value="1"/>
</dbReference>
<keyword evidence="1" id="KW-0547">Nucleotide-binding</keyword>
<dbReference type="SMART" id="SM00060">
    <property type="entry name" value="FN3"/>
    <property type="match status" value="1"/>
</dbReference>
<comment type="similarity">
    <text evidence="1">Belongs to the TRAFAC class TrmE-Era-EngA-EngB-Septin-like GTPase superfamily. Septin GTPase family.</text>
</comment>
<name>A0A8W8ME53_MAGGI</name>
<dbReference type="GO" id="GO:0005525">
    <property type="term" value="F:GTP binding"/>
    <property type="evidence" value="ECO:0007669"/>
    <property type="project" value="UniProtKB-KW"/>
</dbReference>
<dbReference type="PANTHER" id="PTHR32046:SF11">
    <property type="entry name" value="IMMUNE-ASSOCIATED NUCLEOTIDE-BINDING PROTEIN 10-LIKE"/>
    <property type="match status" value="1"/>
</dbReference>
<dbReference type="CDD" id="cd00063">
    <property type="entry name" value="FN3"/>
    <property type="match status" value="1"/>
</dbReference>
<dbReference type="InterPro" id="IPR027417">
    <property type="entry name" value="P-loop_NTPase"/>
</dbReference>
<dbReference type="InterPro" id="IPR030379">
    <property type="entry name" value="G_SEPTIN_dom"/>
</dbReference>
<dbReference type="PROSITE" id="PS50853">
    <property type="entry name" value="FN3"/>
    <property type="match status" value="1"/>
</dbReference>
<dbReference type="Gene3D" id="2.60.40.10">
    <property type="entry name" value="Immunoglobulins"/>
    <property type="match status" value="1"/>
</dbReference>
<sequence length="1588" mass="183091">MRRCLGLDNFILRNRLAMTKLPRLSIAAYKSAPFSQTLLPTFRELEKPREEMATSVENLSSEETGDNEKLQESLDFADKGLPTKTNKTTHIPEESNQQQSEDLQMPKKTAPKFRSIVTAKGIILYEGDISKSDSYGSFSEQNTTKSNNYDCKALANEMFSSNDNKTTFENVCKTPQKSECFLCPRNQKAEEKQDVTFNLSISELLGKRFRCRSWEKSISHYCGSCDVHLCEKCKDKQQLDKQSLHEWSEITTYTLTIQPIAEGYTGNLNYPELHITNSLKEEKIDGGINFETCAEDHLHVEATHFCKTCEDPEALCETCANYHTRQKISRDHIICDNIEEIPSSQSMISKENRSNEESECEICAEDHLHVKATHFCKTCEDPEALCKKCANYHTRQKLSRDHIICGNIEEHQSYQLMMRNQNHSEEKRECEICADVHLHVKATHFCKTCDDPEALCETCANHHTRQKISRYHIICDNIEEFPCSLSTIRNQDRSEKERECNICAEDHLHVKATHFCKTCEDPDALCETCANYHTRQKISRDHIICDNIEEIPSSQSMISKENRSNEESECEICAEDHLHVKATHFCKTCEDPEALCKKCANYHTRQKLSRDHIICGNIEEHQSYQLMMRNQNHSEDKRECEICVGDHLHIKATHFCKTCDDPEALCETCANHHTRQKISRDHIICDNIEEFPCSLSTIRNQDRSEKERECNICAEDHLHVKATHFCKTCEDPDALCETCANYHTRQKICRDHIICDNIEEIPSSQSMISKENRSNEESECEICAEDHLHVKATHFCKTCEDPEALCKKCANYHTRQKLSRDHIICGNIEEHQSYQLMMRNQNHSEEKRECEICVEDHLHIKATHFCKTCEDPEALCETCANHHTRQKISRDHIICDNIEEFPCSLSTIRNQNHLEKERECKICAEDHLHVKATHFCKTCEDPDALCETCANYHTRQKISRDHIICDNIEEFSCSLLTISDRHQPYGNKEGRLRASDNQYDEFQSSQSIFSENNQSEEEKESNRCASDDLEVKEIHICKTCEDPKAVCETCEKHQTRHKNIKDHIICDNVEELKSTYRYTSKPFAGQNKKNPGKPFPDEIRSDSVSLVWNHVEKVDSYQVRFKSLGCAKWKLADTDFNQTRLTINGLEANTSYKFQVRGCFQDSEGPYGPVSDDIVTKKSLASSLLEYSKLLNLGHPSKYRLPVKENIRARNETARTRQLIIGISDHYLVDEKTIILVGATGSGKSTLVDGIVNYILGVNFEDPFRFTVIRLEEEEIKKNQAVSQTEWITVYKIYPTTGSRIRYTLNIIDTPGFGDTRGIERDDAIVDQIRELFSSQGDRSVLYIDAITAGLSKLSELDQQLSLFKKCKDEITINQNFEYTVDETRQEVVSLPQGQHVTNCIECNVTCHDQCTIADNDDKRNCSAMDSSGNCKVCDKKCEWSFHKNTPFIFKYVTINVTKTYADMKQRYEKAVGQTLTHENYIAKLTHDVEDLFDGIKTKMSKVNRCKARLKEIALSPHTLSEIEHIDLMIQSEENDKQPGYFNRVKMLKQVRKKALVGEDVEILSKNFELKRKDIKKTTGKSFRHRKY</sequence>
<evidence type="ECO:0000259" key="3">
    <source>
        <dbReference type="PROSITE" id="PS50853"/>
    </source>
</evidence>
<dbReference type="InterPro" id="IPR003961">
    <property type="entry name" value="FN3_dom"/>
</dbReference>
<dbReference type="PANTHER" id="PTHR32046">
    <property type="entry name" value="G DOMAIN-CONTAINING PROTEIN"/>
    <property type="match status" value="1"/>
</dbReference>
<feature type="region of interest" description="Disordered" evidence="2">
    <location>
        <begin position="1003"/>
        <end position="1024"/>
    </location>
</feature>
<organism evidence="4 5">
    <name type="scientific">Magallana gigas</name>
    <name type="common">Pacific oyster</name>
    <name type="synonym">Crassostrea gigas</name>
    <dbReference type="NCBI Taxonomy" id="29159"/>
    <lineage>
        <taxon>Eukaryota</taxon>
        <taxon>Metazoa</taxon>
        <taxon>Spiralia</taxon>
        <taxon>Lophotrochozoa</taxon>
        <taxon>Mollusca</taxon>
        <taxon>Bivalvia</taxon>
        <taxon>Autobranchia</taxon>
        <taxon>Pteriomorphia</taxon>
        <taxon>Ostreida</taxon>
        <taxon>Ostreoidea</taxon>
        <taxon>Ostreidae</taxon>
        <taxon>Magallana</taxon>
    </lineage>
</organism>
<reference evidence="4" key="1">
    <citation type="submission" date="2022-08" db="UniProtKB">
        <authorList>
            <consortium name="EnsemblMetazoa"/>
        </authorList>
    </citation>
    <scope>IDENTIFICATION</scope>
    <source>
        <strain evidence="4">05x7-T-G4-1.051#20</strain>
    </source>
</reference>
<evidence type="ECO:0000256" key="1">
    <source>
        <dbReference type="RuleBase" id="RU004560"/>
    </source>
</evidence>
<dbReference type="Pfam" id="PF00735">
    <property type="entry name" value="Septin"/>
    <property type="match status" value="1"/>
</dbReference>
<dbReference type="Proteomes" id="UP000005408">
    <property type="component" value="Unassembled WGS sequence"/>
</dbReference>
<dbReference type="SUPFAM" id="SSF52540">
    <property type="entry name" value="P-loop containing nucleoside triphosphate hydrolases"/>
    <property type="match status" value="1"/>
</dbReference>
<evidence type="ECO:0000256" key="2">
    <source>
        <dbReference type="SAM" id="MobiDB-lite"/>
    </source>
</evidence>
<feature type="domain" description="Fibronectin type-III" evidence="3">
    <location>
        <begin position="1090"/>
        <end position="1179"/>
    </location>
</feature>
<keyword evidence="1" id="KW-0342">GTP-binding</keyword>
<keyword evidence="5" id="KW-1185">Reference proteome</keyword>
<protein>
    <recommendedName>
        <fullName evidence="3">Fibronectin type-III domain-containing protein</fullName>
    </recommendedName>
</protein>
<feature type="region of interest" description="Disordered" evidence="2">
    <location>
        <begin position="48"/>
        <end position="109"/>
    </location>
</feature>
<feature type="compositionally biased region" description="Basic and acidic residues" evidence="2">
    <location>
        <begin position="66"/>
        <end position="78"/>
    </location>
</feature>
<feature type="compositionally biased region" description="Polar residues" evidence="2">
    <location>
        <begin position="83"/>
        <end position="102"/>
    </location>
</feature>
<evidence type="ECO:0000313" key="5">
    <source>
        <dbReference type="Proteomes" id="UP000005408"/>
    </source>
</evidence>
<accession>A0A8W8ME53</accession>
<proteinExistence type="inferred from homology"/>
<dbReference type="InterPro" id="IPR036116">
    <property type="entry name" value="FN3_sf"/>
</dbReference>
<dbReference type="EnsemblMetazoa" id="G33315.3">
    <property type="protein sequence ID" value="G33315.3:cds"/>
    <property type="gene ID" value="G33315"/>
</dbReference>
<dbReference type="SUPFAM" id="SSF49265">
    <property type="entry name" value="Fibronectin type III"/>
    <property type="match status" value="1"/>
</dbReference>